<dbReference type="EMBL" id="BONF01000047">
    <property type="protein sequence ID" value="GIF85477.1"/>
    <property type="molecule type" value="Genomic_DNA"/>
</dbReference>
<proteinExistence type="predicted"/>
<name>A0A8J3JR93_9ACTN</name>
<protein>
    <recommendedName>
        <fullName evidence="3">Septum formation-related domain-containing protein</fullName>
    </recommendedName>
</protein>
<dbReference type="RefSeq" id="WP_376820088.1">
    <property type="nucleotide sequence ID" value="NZ_JBHTGC010000001.1"/>
</dbReference>
<organism evidence="1 2">
    <name type="scientific">Catellatospora bangladeshensis</name>
    <dbReference type="NCBI Taxonomy" id="310355"/>
    <lineage>
        <taxon>Bacteria</taxon>
        <taxon>Bacillati</taxon>
        <taxon>Actinomycetota</taxon>
        <taxon>Actinomycetes</taxon>
        <taxon>Micromonosporales</taxon>
        <taxon>Micromonosporaceae</taxon>
        <taxon>Catellatospora</taxon>
    </lineage>
</organism>
<sequence>MPTSSLTPTASGADLILRNADGAPRREGWSERCADLLRSYAPAAAAHIGTSYVLPTEEQWDDPAYRVVCFATDLMARTGSIRSWQGTAAPSPGVAA</sequence>
<reference evidence="1 2" key="1">
    <citation type="submission" date="2021-01" db="EMBL/GenBank/DDBJ databases">
        <title>Whole genome shotgun sequence of Catellatospora bangladeshensis NBRC 107357.</title>
        <authorList>
            <person name="Komaki H."/>
            <person name="Tamura T."/>
        </authorList>
    </citation>
    <scope>NUCLEOTIDE SEQUENCE [LARGE SCALE GENOMIC DNA]</scope>
    <source>
        <strain evidence="1 2">NBRC 107357</strain>
    </source>
</reference>
<dbReference type="AlphaFoldDB" id="A0A8J3JR93"/>
<evidence type="ECO:0000313" key="1">
    <source>
        <dbReference type="EMBL" id="GIF85477.1"/>
    </source>
</evidence>
<evidence type="ECO:0000313" key="2">
    <source>
        <dbReference type="Proteomes" id="UP000601223"/>
    </source>
</evidence>
<evidence type="ECO:0008006" key="3">
    <source>
        <dbReference type="Google" id="ProtNLM"/>
    </source>
</evidence>
<dbReference type="Proteomes" id="UP000601223">
    <property type="component" value="Unassembled WGS sequence"/>
</dbReference>
<comment type="caution">
    <text evidence="1">The sequence shown here is derived from an EMBL/GenBank/DDBJ whole genome shotgun (WGS) entry which is preliminary data.</text>
</comment>
<accession>A0A8J3JR93</accession>
<gene>
    <name evidence="1" type="ORF">Cba03nite_68260</name>
</gene>
<keyword evidence="2" id="KW-1185">Reference proteome</keyword>